<evidence type="ECO:0000313" key="2">
    <source>
        <dbReference type="EMBL" id="KAH7113562.1"/>
    </source>
</evidence>
<sequence length="182" mass="20044">MKLTTSLILSICFQLCCSASVGLWSASFDAHAVPQNELIDPEVLKARLGTTIPTHYNPGERYAGTVYFCRDENWGPPCFAYYPELEYTCSALGPELAGHVGSVFVEPGIICRMSILSSDTRCATIKFFAWPETQGGWPDLFHRIVPGEGGMLGYAVTHFMCAKCTTCIPESVSWDDLVIMDL</sequence>
<protein>
    <submittedName>
        <fullName evidence="2">Uncharacterized protein</fullName>
    </submittedName>
</protein>
<accession>A0A9P9D6Y0</accession>
<dbReference type="EMBL" id="JAGMUV010000034">
    <property type="protein sequence ID" value="KAH7113562.1"/>
    <property type="molecule type" value="Genomic_DNA"/>
</dbReference>
<dbReference type="Proteomes" id="UP000738349">
    <property type="component" value="Unassembled WGS sequence"/>
</dbReference>
<keyword evidence="1" id="KW-0732">Signal</keyword>
<evidence type="ECO:0000256" key="1">
    <source>
        <dbReference type="SAM" id="SignalP"/>
    </source>
</evidence>
<gene>
    <name evidence="2" type="ORF">EDB81DRAFT_669984</name>
</gene>
<dbReference type="AlphaFoldDB" id="A0A9P9D6Y0"/>
<feature type="signal peptide" evidence="1">
    <location>
        <begin position="1"/>
        <end position="18"/>
    </location>
</feature>
<feature type="chain" id="PRO_5040410651" evidence="1">
    <location>
        <begin position="19"/>
        <end position="182"/>
    </location>
</feature>
<proteinExistence type="predicted"/>
<organism evidence="2 3">
    <name type="scientific">Dactylonectria macrodidyma</name>
    <dbReference type="NCBI Taxonomy" id="307937"/>
    <lineage>
        <taxon>Eukaryota</taxon>
        <taxon>Fungi</taxon>
        <taxon>Dikarya</taxon>
        <taxon>Ascomycota</taxon>
        <taxon>Pezizomycotina</taxon>
        <taxon>Sordariomycetes</taxon>
        <taxon>Hypocreomycetidae</taxon>
        <taxon>Hypocreales</taxon>
        <taxon>Nectriaceae</taxon>
        <taxon>Dactylonectria</taxon>
    </lineage>
</organism>
<evidence type="ECO:0000313" key="3">
    <source>
        <dbReference type="Proteomes" id="UP000738349"/>
    </source>
</evidence>
<keyword evidence="3" id="KW-1185">Reference proteome</keyword>
<name>A0A9P9D6Y0_9HYPO</name>
<dbReference type="OrthoDB" id="5052446at2759"/>
<reference evidence="2" key="1">
    <citation type="journal article" date="2021" name="Nat. Commun.">
        <title>Genetic determinants of endophytism in the Arabidopsis root mycobiome.</title>
        <authorList>
            <person name="Mesny F."/>
            <person name="Miyauchi S."/>
            <person name="Thiergart T."/>
            <person name="Pickel B."/>
            <person name="Atanasova L."/>
            <person name="Karlsson M."/>
            <person name="Huettel B."/>
            <person name="Barry K.W."/>
            <person name="Haridas S."/>
            <person name="Chen C."/>
            <person name="Bauer D."/>
            <person name="Andreopoulos W."/>
            <person name="Pangilinan J."/>
            <person name="LaButti K."/>
            <person name="Riley R."/>
            <person name="Lipzen A."/>
            <person name="Clum A."/>
            <person name="Drula E."/>
            <person name="Henrissat B."/>
            <person name="Kohler A."/>
            <person name="Grigoriev I.V."/>
            <person name="Martin F.M."/>
            <person name="Hacquard S."/>
        </authorList>
    </citation>
    <scope>NUCLEOTIDE SEQUENCE</scope>
    <source>
        <strain evidence="2">MPI-CAGE-AT-0147</strain>
    </source>
</reference>
<comment type="caution">
    <text evidence="2">The sequence shown here is derived from an EMBL/GenBank/DDBJ whole genome shotgun (WGS) entry which is preliminary data.</text>
</comment>